<proteinExistence type="predicted"/>
<dbReference type="Proteomes" id="UP000251800">
    <property type="component" value="Unassembled WGS sequence"/>
</dbReference>
<dbReference type="Pfam" id="PF26604">
    <property type="entry name" value="CBU_0592"/>
    <property type="match status" value="1"/>
</dbReference>
<keyword evidence="1" id="KW-1133">Transmembrane helix</keyword>
<keyword evidence="1" id="KW-0812">Transmembrane</keyword>
<keyword evidence="1" id="KW-0472">Membrane</keyword>
<feature type="transmembrane region" description="Helical" evidence="1">
    <location>
        <begin position="63"/>
        <end position="82"/>
    </location>
</feature>
<dbReference type="AlphaFoldDB" id="A0A363UL29"/>
<gene>
    <name evidence="3" type="ORF">DEH80_09910</name>
</gene>
<feature type="transmembrane region" description="Helical" evidence="1">
    <location>
        <begin position="12"/>
        <end position="28"/>
    </location>
</feature>
<reference evidence="3 4" key="1">
    <citation type="submission" date="2018-05" db="EMBL/GenBank/DDBJ databases">
        <title>Abyssibacter profundi OUC007T gen. nov., sp. nov, a marine bacterium isolated from seawater of the Mariana Trench.</title>
        <authorList>
            <person name="Zhou S."/>
        </authorList>
    </citation>
    <scope>NUCLEOTIDE SEQUENCE [LARGE SCALE GENOMIC DNA]</scope>
    <source>
        <strain evidence="3 4">OUC007</strain>
    </source>
</reference>
<protein>
    <recommendedName>
        <fullName evidence="2">CBU-0592-like domain-containing protein</fullName>
    </recommendedName>
</protein>
<keyword evidence="4" id="KW-1185">Reference proteome</keyword>
<evidence type="ECO:0000313" key="3">
    <source>
        <dbReference type="EMBL" id="PWN56113.1"/>
    </source>
</evidence>
<organism evidence="3 4">
    <name type="scientific">Abyssibacter profundi</name>
    <dbReference type="NCBI Taxonomy" id="2182787"/>
    <lineage>
        <taxon>Bacteria</taxon>
        <taxon>Pseudomonadati</taxon>
        <taxon>Pseudomonadota</taxon>
        <taxon>Gammaproteobacteria</taxon>
        <taxon>Chromatiales</taxon>
        <taxon>Oceanococcaceae</taxon>
        <taxon>Abyssibacter</taxon>
    </lineage>
</organism>
<feature type="transmembrane region" description="Helical" evidence="1">
    <location>
        <begin position="37"/>
        <end position="57"/>
    </location>
</feature>
<evidence type="ECO:0000256" key="1">
    <source>
        <dbReference type="SAM" id="Phobius"/>
    </source>
</evidence>
<dbReference type="EMBL" id="QEQK01000007">
    <property type="protein sequence ID" value="PWN56113.1"/>
    <property type="molecule type" value="Genomic_DNA"/>
</dbReference>
<name>A0A363UL29_9GAMM</name>
<comment type="caution">
    <text evidence="3">The sequence shown here is derived from an EMBL/GenBank/DDBJ whole genome shotgun (WGS) entry which is preliminary data.</text>
</comment>
<dbReference type="InterPro" id="IPR058058">
    <property type="entry name" value="CBU_0592-like"/>
</dbReference>
<dbReference type="NCBIfam" id="NF047864">
    <property type="entry name" value="CBU_0592_membra"/>
    <property type="match status" value="1"/>
</dbReference>
<evidence type="ECO:0000259" key="2">
    <source>
        <dbReference type="Pfam" id="PF26604"/>
    </source>
</evidence>
<accession>A0A363UL29</accession>
<sequence>MTVAFDYAWYDFVGNLGVLCIVGSYFALQMDRLDSRGLAYSLINGLGALALMISLSFDFNLSSMIIECFWLAISLIGLWRWWQRRPPQTEDRQA</sequence>
<dbReference type="OrthoDB" id="7273604at2"/>
<evidence type="ECO:0000313" key="4">
    <source>
        <dbReference type="Proteomes" id="UP000251800"/>
    </source>
</evidence>
<feature type="domain" description="CBU-0592-like" evidence="2">
    <location>
        <begin position="10"/>
        <end position="85"/>
    </location>
</feature>